<comment type="pathway">
    <text evidence="7 8">Cell wall biogenesis; peptidoglycan biosynthesis.</text>
</comment>
<dbReference type="GO" id="GO:0005737">
    <property type="term" value="C:cytoplasm"/>
    <property type="evidence" value="ECO:0007669"/>
    <property type="project" value="UniProtKB-SubCell"/>
</dbReference>
<evidence type="ECO:0000256" key="8">
    <source>
        <dbReference type="RuleBase" id="RU004135"/>
    </source>
</evidence>
<keyword evidence="7" id="KW-0963">Cytoplasm</keyword>
<feature type="binding site" evidence="7">
    <location>
        <begin position="198"/>
        <end position="199"/>
    </location>
    <ligand>
        <name>UDP-N-acetyl-alpha-D-muramoyl-L-alanyl-D-glutamate</name>
        <dbReference type="ChEBI" id="CHEBI:83900"/>
    </ligand>
</feature>
<dbReference type="Gene3D" id="3.40.1190.10">
    <property type="entry name" value="Mur-like, catalytic domain"/>
    <property type="match status" value="1"/>
</dbReference>
<keyword evidence="3 7" id="KW-0133">Cell shape</keyword>
<evidence type="ECO:0000256" key="9">
    <source>
        <dbReference type="SAM" id="MobiDB-lite"/>
    </source>
</evidence>
<dbReference type="Pfam" id="PF01225">
    <property type="entry name" value="Mur_ligase"/>
    <property type="match status" value="1"/>
</dbReference>
<dbReference type="Pfam" id="PF08245">
    <property type="entry name" value="Mur_ligase_M"/>
    <property type="match status" value="1"/>
</dbReference>
<keyword evidence="4 7" id="KW-0573">Peptidoglycan synthesis</keyword>
<comment type="function">
    <text evidence="7">Catalyzes the addition of an amino acid to the nucleotide precursor UDP-N-acetylmuramoyl-L-alanyl-D-glutamate (UMAG) in the biosynthesis of bacterial cell-wall peptidoglycan.</text>
</comment>
<evidence type="ECO:0000256" key="5">
    <source>
        <dbReference type="ARBA" id="ARBA00023306"/>
    </source>
</evidence>
<dbReference type="InterPro" id="IPR004101">
    <property type="entry name" value="Mur_ligase_C"/>
</dbReference>
<dbReference type="GO" id="GO:0051301">
    <property type="term" value="P:cell division"/>
    <property type="evidence" value="ECO:0007669"/>
    <property type="project" value="UniProtKB-KW"/>
</dbReference>
<feature type="modified residue" description="N6-carboxylysine" evidence="7">
    <location>
        <position position="265"/>
    </location>
</feature>
<dbReference type="Proteomes" id="UP000655366">
    <property type="component" value="Unassembled WGS sequence"/>
</dbReference>
<dbReference type="GO" id="GO:0008360">
    <property type="term" value="P:regulation of cell shape"/>
    <property type="evidence" value="ECO:0007669"/>
    <property type="project" value="UniProtKB-KW"/>
</dbReference>
<keyword evidence="7" id="KW-0547">Nucleotide-binding</keyword>
<dbReference type="Gene3D" id="3.90.190.20">
    <property type="entry name" value="Mur ligase, C-terminal domain"/>
    <property type="match status" value="1"/>
</dbReference>
<comment type="caution">
    <text evidence="13">The sequence shown here is derived from an EMBL/GenBank/DDBJ whole genome shotgun (WGS) entry which is preliminary data.</text>
</comment>
<dbReference type="GO" id="GO:0071555">
    <property type="term" value="P:cell wall organization"/>
    <property type="evidence" value="ECO:0007669"/>
    <property type="project" value="UniProtKB-KW"/>
</dbReference>
<dbReference type="InterPro" id="IPR013221">
    <property type="entry name" value="Mur_ligase_cen"/>
</dbReference>
<dbReference type="EC" id="6.3.2.-" evidence="7"/>
<keyword evidence="7" id="KW-0067">ATP-binding</keyword>
<evidence type="ECO:0000256" key="6">
    <source>
        <dbReference type="ARBA" id="ARBA00023316"/>
    </source>
</evidence>
<keyword evidence="5 7" id="KW-0131">Cell cycle</keyword>
<evidence type="ECO:0000256" key="4">
    <source>
        <dbReference type="ARBA" id="ARBA00022984"/>
    </source>
</evidence>
<dbReference type="Gene3D" id="3.40.1390.10">
    <property type="entry name" value="MurE/MurF, N-terminal domain"/>
    <property type="match status" value="1"/>
</dbReference>
<accession>A0A931CUX6</accession>
<dbReference type="AlphaFoldDB" id="A0A931CUX6"/>
<comment type="caution">
    <text evidence="7">Lacks conserved residue(s) required for the propagation of feature annotation.</text>
</comment>
<dbReference type="InterPro" id="IPR036615">
    <property type="entry name" value="Mur_ligase_C_dom_sf"/>
</dbReference>
<dbReference type="NCBIfam" id="NF001124">
    <property type="entry name" value="PRK00139.1-2"/>
    <property type="match status" value="1"/>
</dbReference>
<feature type="binding site" evidence="7">
    <location>
        <position position="56"/>
    </location>
    <ligand>
        <name>UDP-N-acetyl-alpha-D-muramoyl-L-alanyl-D-glutamate</name>
        <dbReference type="ChEBI" id="CHEBI:83900"/>
    </ligand>
</feature>
<evidence type="ECO:0000256" key="3">
    <source>
        <dbReference type="ARBA" id="ARBA00022960"/>
    </source>
</evidence>
<keyword evidence="7" id="KW-0460">Magnesium</keyword>
<evidence type="ECO:0000313" key="13">
    <source>
        <dbReference type="EMBL" id="MBG0741414.1"/>
    </source>
</evidence>
<keyword evidence="2 7" id="KW-0132">Cell division</keyword>
<dbReference type="SUPFAM" id="SSF53623">
    <property type="entry name" value="MurD-like peptide ligases, catalytic domain"/>
    <property type="match status" value="1"/>
</dbReference>
<dbReference type="InterPro" id="IPR036565">
    <property type="entry name" value="Mur-like_cat_sf"/>
</dbReference>
<comment type="PTM">
    <text evidence="7">Carboxylation is probably crucial for Mg(2+) binding and, consequently, for the gamma-phosphate positioning of ATP.</text>
</comment>
<feature type="binding site" evidence="7">
    <location>
        <position position="225"/>
    </location>
    <ligand>
        <name>UDP-N-acetyl-alpha-D-muramoyl-L-alanyl-D-glutamate</name>
        <dbReference type="ChEBI" id="CHEBI:83900"/>
    </ligand>
</feature>
<feature type="domain" description="Mur ligase C-terminal" evidence="11">
    <location>
        <begin position="406"/>
        <end position="538"/>
    </location>
</feature>
<keyword evidence="14" id="KW-1185">Reference proteome</keyword>
<protein>
    <recommendedName>
        <fullName evidence="7">UDP-N-acetylmuramyl-tripeptide synthetase</fullName>
        <ecNumber evidence="7">6.3.2.-</ecNumber>
    </recommendedName>
    <alternativeName>
        <fullName evidence="7">UDP-MurNAc-tripeptide synthetase</fullName>
    </alternativeName>
</protein>
<evidence type="ECO:0000259" key="10">
    <source>
        <dbReference type="Pfam" id="PF01225"/>
    </source>
</evidence>
<dbReference type="PANTHER" id="PTHR23135">
    <property type="entry name" value="MUR LIGASE FAMILY MEMBER"/>
    <property type="match status" value="1"/>
</dbReference>
<name>A0A931CUX6_9MICC</name>
<evidence type="ECO:0000313" key="14">
    <source>
        <dbReference type="Proteomes" id="UP000655366"/>
    </source>
</evidence>
<feature type="binding site" evidence="7">
    <location>
        <position position="233"/>
    </location>
    <ligand>
        <name>UDP-N-acetyl-alpha-D-muramoyl-L-alanyl-D-glutamate</name>
        <dbReference type="ChEBI" id="CHEBI:83900"/>
    </ligand>
</feature>
<evidence type="ECO:0000256" key="1">
    <source>
        <dbReference type="ARBA" id="ARBA00005898"/>
    </source>
</evidence>
<dbReference type="SUPFAM" id="SSF53244">
    <property type="entry name" value="MurD-like peptide ligases, peptide-binding domain"/>
    <property type="match status" value="1"/>
</dbReference>
<dbReference type="RefSeq" id="WP_196398349.1">
    <property type="nucleotide sequence ID" value="NZ_JADNYM010000030.1"/>
</dbReference>
<comment type="subcellular location">
    <subcellularLocation>
        <location evidence="7 8">Cytoplasm</location>
    </subcellularLocation>
</comment>
<reference evidence="13 14" key="1">
    <citation type="submission" date="2020-11" db="EMBL/GenBank/DDBJ databases">
        <title>Arthrobacter antarcticus sp. nov., isolated from Antarctic Soil.</title>
        <authorList>
            <person name="Li J."/>
        </authorList>
    </citation>
    <scope>NUCLEOTIDE SEQUENCE [LARGE SCALE GENOMIC DNA]</scope>
    <source>
        <strain evidence="13 14">Z1-20</strain>
    </source>
</reference>
<proteinExistence type="inferred from homology"/>
<evidence type="ECO:0000259" key="12">
    <source>
        <dbReference type="Pfam" id="PF08245"/>
    </source>
</evidence>
<keyword evidence="7 13" id="KW-0436">Ligase</keyword>
<dbReference type="NCBIfam" id="TIGR01085">
    <property type="entry name" value="murE"/>
    <property type="match status" value="1"/>
</dbReference>
<feature type="domain" description="Mur ligase N-terminal catalytic" evidence="10">
    <location>
        <begin position="50"/>
        <end position="126"/>
    </location>
</feature>
<dbReference type="SUPFAM" id="SSF63418">
    <property type="entry name" value="MurE/MurF N-terminal domain"/>
    <property type="match status" value="1"/>
</dbReference>
<feature type="region of interest" description="Disordered" evidence="9">
    <location>
        <begin position="1"/>
        <end position="22"/>
    </location>
</feature>
<keyword evidence="6 7" id="KW-0961">Cell wall biogenesis/degradation</keyword>
<sequence length="577" mass="60538">MSTTEPPSSGRQPSGAEPSLRPARVTPVPLSALAELIGAPAQDFGTVLLTGVSLDSRAVEPADLYLALPGASTHGAQYAGQAVAAGAVAIVTDDDGARLLHDLPELAGVPVLVVPSPRGVVGTAAAFVYGTGHAGLDGPPSEGPSAAAMELYAVTGTNGKTTTTYFINSLLRALDFTPGLIGTIEILAGAGAVPSRLTTPESTDVHALLALMRERGLDAASMEVSSHALSFHRVDGVQFDIAGFTNLTQDHLDLHGTMEEYFATKAKLFGPHRARRAVITVDDSWGQRLAREAAIPVTTLRTVEVSTAEVGQSREAVEQSNGPEQSDWQVRQVEKRGLGSSFILAAADGRTLRVSTGLPGSFNIANAALAVVMVLQLQEARGESAVLKRVQAALDSHDPFTLAVPGRMQLVGKSPTAIVDFAHNPDALERALVAVRSSEPESKVIVVFGATGQRDAGKRPKMGAVVARLADVVIITDDDPHDEDAASIRADVLQGARNANDEQAFGHEILEIFPRADAIVRAVELAGPQDVILVAGRGHEVWQEVKGVNHSLDDRAELRAALRRCGFTPEPVPGIES</sequence>
<organism evidence="13 14">
    <name type="scientific">Arthrobacter terrae</name>
    <dbReference type="NCBI Taxonomy" id="2935737"/>
    <lineage>
        <taxon>Bacteria</taxon>
        <taxon>Bacillati</taxon>
        <taxon>Actinomycetota</taxon>
        <taxon>Actinomycetes</taxon>
        <taxon>Micrococcales</taxon>
        <taxon>Micrococcaceae</taxon>
        <taxon>Arthrobacter</taxon>
    </lineage>
</organism>
<dbReference type="EMBL" id="JADNYM010000030">
    <property type="protein sequence ID" value="MBG0741414.1"/>
    <property type="molecule type" value="Genomic_DNA"/>
</dbReference>
<feature type="binding site" evidence="7">
    <location>
        <position position="54"/>
    </location>
    <ligand>
        <name>UDP-N-acetyl-alpha-D-muramoyl-L-alanyl-D-glutamate</name>
        <dbReference type="ChEBI" id="CHEBI:83900"/>
    </ligand>
</feature>
<dbReference type="HAMAP" id="MF_00208">
    <property type="entry name" value="MurE"/>
    <property type="match status" value="1"/>
</dbReference>
<dbReference type="Pfam" id="PF02875">
    <property type="entry name" value="Mur_ligase_C"/>
    <property type="match status" value="1"/>
</dbReference>
<evidence type="ECO:0000256" key="2">
    <source>
        <dbReference type="ARBA" id="ARBA00022618"/>
    </source>
</evidence>
<feature type="domain" description="Mur ligase central" evidence="12">
    <location>
        <begin position="154"/>
        <end position="373"/>
    </location>
</feature>
<dbReference type="GO" id="GO:0005524">
    <property type="term" value="F:ATP binding"/>
    <property type="evidence" value="ECO:0007669"/>
    <property type="project" value="UniProtKB-UniRule"/>
</dbReference>
<dbReference type="InterPro" id="IPR000713">
    <property type="entry name" value="Mur_ligase_N"/>
</dbReference>
<dbReference type="GO" id="GO:0000287">
    <property type="term" value="F:magnesium ion binding"/>
    <property type="evidence" value="ECO:0007669"/>
    <property type="project" value="UniProtKB-UniRule"/>
</dbReference>
<comment type="similarity">
    <text evidence="1 7">Belongs to the MurCDEF family. MurE subfamily.</text>
</comment>
<evidence type="ECO:0000259" key="11">
    <source>
        <dbReference type="Pfam" id="PF02875"/>
    </source>
</evidence>
<dbReference type="InterPro" id="IPR005761">
    <property type="entry name" value="UDP-N-AcMur-Glu-dNH2Pim_ligase"/>
</dbReference>
<evidence type="ECO:0000256" key="7">
    <source>
        <dbReference type="HAMAP-Rule" id="MF_00208"/>
    </source>
</evidence>
<feature type="compositionally biased region" description="Polar residues" evidence="9">
    <location>
        <begin position="1"/>
        <end position="12"/>
    </location>
</feature>
<dbReference type="GO" id="GO:0016881">
    <property type="term" value="F:acid-amino acid ligase activity"/>
    <property type="evidence" value="ECO:0007669"/>
    <property type="project" value="UniProtKB-UniRule"/>
</dbReference>
<gene>
    <name evidence="7" type="primary">murE</name>
    <name evidence="13" type="ORF">IV500_18790</name>
</gene>
<dbReference type="GO" id="GO:0009252">
    <property type="term" value="P:peptidoglycan biosynthetic process"/>
    <property type="evidence" value="ECO:0007669"/>
    <property type="project" value="UniProtKB-UniRule"/>
</dbReference>
<dbReference type="PANTHER" id="PTHR23135:SF4">
    <property type="entry name" value="UDP-N-ACETYLMURAMOYL-L-ALANYL-D-GLUTAMATE--2,6-DIAMINOPIMELATE LIGASE MURE HOMOLOG, CHLOROPLASTIC"/>
    <property type="match status" value="1"/>
</dbReference>
<dbReference type="InterPro" id="IPR035911">
    <property type="entry name" value="MurE/MurF_N"/>
</dbReference>
<comment type="cofactor">
    <cofactor evidence="7">
        <name>Mg(2+)</name>
        <dbReference type="ChEBI" id="CHEBI:18420"/>
    </cofactor>
</comment>
<feature type="binding site" evidence="7">
    <location>
        <begin position="156"/>
        <end position="162"/>
    </location>
    <ligand>
        <name>ATP</name>
        <dbReference type="ChEBI" id="CHEBI:30616"/>
    </ligand>
</feature>